<dbReference type="PANTHER" id="PTHR43522">
    <property type="entry name" value="TRANSKETOLASE"/>
    <property type="match status" value="1"/>
</dbReference>
<dbReference type="InterPro" id="IPR005475">
    <property type="entry name" value="Transketolase-like_Pyr-bd"/>
</dbReference>
<dbReference type="InterPro" id="IPR029061">
    <property type="entry name" value="THDP-binding"/>
</dbReference>
<dbReference type="InterPro" id="IPR033247">
    <property type="entry name" value="Transketolase_fam"/>
</dbReference>
<evidence type="ECO:0000256" key="3">
    <source>
        <dbReference type="ARBA" id="ARBA00013152"/>
    </source>
</evidence>
<evidence type="ECO:0000313" key="13">
    <source>
        <dbReference type="EMBL" id="MCT4331960.1"/>
    </source>
</evidence>
<dbReference type="NCBIfam" id="TIGR00232">
    <property type="entry name" value="tktlase_bact"/>
    <property type="match status" value="1"/>
</dbReference>
<dbReference type="EC" id="2.2.1.1" evidence="3 10"/>
<dbReference type="CDD" id="cd07033">
    <property type="entry name" value="TPP_PYR_DXS_TK_like"/>
    <property type="match status" value="1"/>
</dbReference>
<keyword evidence="6 11" id="KW-0106">Calcium</keyword>
<dbReference type="Pfam" id="PF22613">
    <property type="entry name" value="Transketolase_C_1"/>
    <property type="match status" value="1"/>
</dbReference>
<dbReference type="Pfam" id="PF00456">
    <property type="entry name" value="Transketolase_N"/>
    <property type="match status" value="1"/>
</dbReference>
<comment type="catalytic activity">
    <reaction evidence="9 11">
        <text>D-sedoheptulose 7-phosphate + D-glyceraldehyde 3-phosphate = aldehydo-D-ribose 5-phosphate + D-xylulose 5-phosphate</text>
        <dbReference type="Rhea" id="RHEA:10508"/>
        <dbReference type="ChEBI" id="CHEBI:57483"/>
        <dbReference type="ChEBI" id="CHEBI:57737"/>
        <dbReference type="ChEBI" id="CHEBI:58273"/>
        <dbReference type="ChEBI" id="CHEBI:59776"/>
        <dbReference type="EC" id="2.2.1.1"/>
    </reaction>
</comment>
<evidence type="ECO:0000256" key="7">
    <source>
        <dbReference type="ARBA" id="ARBA00022842"/>
    </source>
</evidence>
<dbReference type="InterPro" id="IPR005474">
    <property type="entry name" value="Transketolase_N"/>
</dbReference>
<evidence type="ECO:0000259" key="12">
    <source>
        <dbReference type="SMART" id="SM00861"/>
    </source>
</evidence>
<evidence type="ECO:0000256" key="2">
    <source>
        <dbReference type="ARBA" id="ARBA00011738"/>
    </source>
</evidence>
<proteinExistence type="inferred from homology"/>
<keyword evidence="14" id="KW-1185">Reference proteome</keyword>
<dbReference type="SMART" id="SM00861">
    <property type="entry name" value="Transket_pyr"/>
    <property type="match status" value="1"/>
</dbReference>
<dbReference type="InterPro" id="IPR009014">
    <property type="entry name" value="Transketo_C/PFOR_II"/>
</dbReference>
<dbReference type="PROSITE" id="PS00801">
    <property type="entry name" value="TRANSKETOLASE_1"/>
    <property type="match status" value="1"/>
</dbReference>
<evidence type="ECO:0000313" key="14">
    <source>
        <dbReference type="Proteomes" id="UP001320702"/>
    </source>
</evidence>
<evidence type="ECO:0000256" key="9">
    <source>
        <dbReference type="ARBA" id="ARBA00049473"/>
    </source>
</evidence>
<evidence type="ECO:0000256" key="5">
    <source>
        <dbReference type="ARBA" id="ARBA00022723"/>
    </source>
</evidence>
<dbReference type="RefSeq" id="WP_260275839.1">
    <property type="nucleotide sequence ID" value="NZ_JANAVZ010000002.1"/>
</dbReference>
<organism evidence="13 14">
    <name type="scientific">Paracoccus maritimus</name>
    <dbReference type="NCBI Taxonomy" id="2933292"/>
    <lineage>
        <taxon>Bacteria</taxon>
        <taxon>Pseudomonadati</taxon>
        <taxon>Pseudomonadota</taxon>
        <taxon>Alphaproteobacteria</taxon>
        <taxon>Rhodobacterales</taxon>
        <taxon>Paracoccaceae</taxon>
        <taxon>Paracoccus</taxon>
    </lineage>
</organism>
<comment type="cofactor">
    <cofactor evidence="11">
        <name>thiamine diphosphate</name>
        <dbReference type="ChEBI" id="CHEBI:58937"/>
    </cofactor>
    <text evidence="11">Binds 1 thiamine pyrophosphate per subunit.</text>
</comment>
<evidence type="ECO:0000256" key="10">
    <source>
        <dbReference type="NCBIfam" id="TIGR00232"/>
    </source>
</evidence>
<evidence type="ECO:0000256" key="1">
    <source>
        <dbReference type="ARBA" id="ARBA00007131"/>
    </source>
</evidence>
<dbReference type="PANTHER" id="PTHR43522:SF2">
    <property type="entry name" value="TRANSKETOLASE 1-RELATED"/>
    <property type="match status" value="1"/>
</dbReference>
<name>A0ABT2K5Z5_9RHOB</name>
<protein>
    <recommendedName>
        <fullName evidence="3 10">Transketolase</fullName>
        <ecNumber evidence="3 10">2.2.1.1</ecNumber>
    </recommendedName>
</protein>
<comment type="cofactor">
    <cofactor evidence="11">
        <name>Mg(2+)</name>
        <dbReference type="ChEBI" id="CHEBI:18420"/>
    </cofactor>
    <cofactor evidence="11">
        <name>Ca(2+)</name>
        <dbReference type="ChEBI" id="CHEBI:29108"/>
    </cofactor>
    <cofactor evidence="11">
        <name>Mn(2+)</name>
        <dbReference type="ChEBI" id="CHEBI:29035"/>
    </cofactor>
    <cofactor evidence="11">
        <name>Co(2+)</name>
        <dbReference type="ChEBI" id="CHEBI:48828"/>
    </cofactor>
    <text evidence="11">Binds 1 Mg(2+) ion per subunit. Can also utilize other divalent metal cations, such as Ca(2+), Mn(2+) and Co(2+).</text>
</comment>
<dbReference type="EMBL" id="JANAVZ010000002">
    <property type="protein sequence ID" value="MCT4331960.1"/>
    <property type="molecule type" value="Genomic_DNA"/>
</dbReference>
<dbReference type="SUPFAM" id="SSF52922">
    <property type="entry name" value="TK C-terminal domain-like"/>
    <property type="match status" value="1"/>
</dbReference>
<dbReference type="InterPro" id="IPR005478">
    <property type="entry name" value="Transketolase_bac-like"/>
</dbReference>
<dbReference type="Gene3D" id="3.40.50.920">
    <property type="match status" value="1"/>
</dbReference>
<comment type="caution">
    <text evidence="13">The sequence shown here is derived from an EMBL/GenBank/DDBJ whole genome shotgun (WGS) entry which is preliminary data.</text>
</comment>
<sequence length="674" mass="73086">MDIDARRKADPEHWKLASAIRVLAMDAVETANSGHPGMPMGMADVATVLFRNHLKFDASAPHWFDRDRFVLSAGHGSMLIYALLHLTGYADMTMDQIRNFRQLGSITAGHPEYGHATGIETTTGPLGQGLSTAVGMAMAEEAMRAEFGSELCDHRTWVIAGDGCLMEGISHEAIALAGAQRLGRLVVLWDNNDITIDGRVSLSDKTDQRARFEASGWRVLSCDGHDAADIERALKEAAQDDGRPVLVDCKTIIGFGAPTKSDSAKAHGSPLGAEEIDAVRRAFGWDAPAFEIPDQILSDWRKIGARGSDDRTAWEARVEALSTDSREEFRRRIDNGASPALTGTIRALKTQTSEGKPKVATRKASENVLEVLNPHMPENLGGSADLTGSNNTRTADMKIFSAENRLGRYVHYGIREHGMSAAMNGIWLHGGFRPYGGTFLTFTDYARGAIRLSALMGLPVIYVMTHDSIGLGEDGPTHQPVEHLAIARATPNILTLRPCDQVETAEAWELALSQSDRPTIMALSRQGLPTLRTTHKDDNLSAKGAYVLREATGGKPEVVLMATGSEVEIAVAARETLEADGTPTRVVSVPSMELFREQPSTYREEILPGGTVRIAIEAAVRQPWDWLLLGERGREEKSDFIGMTGFGASAPAPALYQEFGITAEAVVTRAKALL</sequence>
<reference evidence="13 14" key="1">
    <citation type="submission" date="2022-04" db="EMBL/GenBank/DDBJ databases">
        <title>Paracoccus sp. YLB-12 draft genome sequence.</title>
        <authorList>
            <person name="Yu L."/>
        </authorList>
    </citation>
    <scope>NUCLEOTIDE SEQUENCE [LARGE SCALE GENOMIC DNA]</scope>
    <source>
        <strain evidence="13 14">YLB-12</strain>
    </source>
</reference>
<comment type="subunit">
    <text evidence="2 11">Homodimer.</text>
</comment>
<dbReference type="InterPro" id="IPR020826">
    <property type="entry name" value="Transketolase_BS"/>
</dbReference>
<keyword evidence="8 11" id="KW-0786">Thiamine pyrophosphate</keyword>
<keyword evidence="7 11" id="KW-0460">Magnesium</keyword>
<evidence type="ECO:0000256" key="8">
    <source>
        <dbReference type="ARBA" id="ARBA00023052"/>
    </source>
</evidence>
<evidence type="ECO:0000256" key="11">
    <source>
        <dbReference type="RuleBase" id="RU004996"/>
    </source>
</evidence>
<accession>A0ABT2K5Z5</accession>
<feature type="domain" description="Transketolase-like pyrimidine-binding" evidence="12">
    <location>
        <begin position="359"/>
        <end position="530"/>
    </location>
</feature>
<comment type="function">
    <text evidence="11">Catalyzes the transfer of a two-carbon ketol group from a ketose donor to an aldose acceptor, via a covalent intermediate with the cofactor thiamine pyrophosphate.</text>
</comment>
<gene>
    <name evidence="13" type="primary">tkt</name>
    <name evidence="13" type="ORF">MU516_03635</name>
</gene>
<dbReference type="CDD" id="cd02012">
    <property type="entry name" value="TPP_TK"/>
    <property type="match status" value="1"/>
</dbReference>
<evidence type="ECO:0000256" key="6">
    <source>
        <dbReference type="ARBA" id="ARBA00022837"/>
    </source>
</evidence>
<dbReference type="PROSITE" id="PS00802">
    <property type="entry name" value="TRANSKETOLASE_2"/>
    <property type="match status" value="1"/>
</dbReference>
<keyword evidence="4 11" id="KW-0808">Transferase</keyword>
<dbReference type="GO" id="GO:0004802">
    <property type="term" value="F:transketolase activity"/>
    <property type="evidence" value="ECO:0007669"/>
    <property type="project" value="UniProtKB-EC"/>
</dbReference>
<dbReference type="Pfam" id="PF02779">
    <property type="entry name" value="Transket_pyr"/>
    <property type="match status" value="1"/>
</dbReference>
<dbReference type="InterPro" id="IPR049557">
    <property type="entry name" value="Transketolase_CS"/>
</dbReference>
<keyword evidence="5 11" id="KW-0479">Metal-binding</keyword>
<evidence type="ECO:0000256" key="4">
    <source>
        <dbReference type="ARBA" id="ARBA00022679"/>
    </source>
</evidence>
<dbReference type="Proteomes" id="UP001320702">
    <property type="component" value="Unassembled WGS sequence"/>
</dbReference>
<comment type="similarity">
    <text evidence="1 11">Belongs to the transketolase family.</text>
</comment>
<dbReference type="SUPFAM" id="SSF52518">
    <property type="entry name" value="Thiamin diphosphate-binding fold (THDP-binding)"/>
    <property type="match status" value="2"/>
</dbReference>
<dbReference type="Gene3D" id="3.40.50.970">
    <property type="match status" value="2"/>
</dbReference>
<dbReference type="InterPro" id="IPR055152">
    <property type="entry name" value="Transketolase-like_C_2"/>
</dbReference>